<name>A0A9P8PUX9_9ASCO</name>
<dbReference type="GO" id="GO:0071011">
    <property type="term" value="C:precatalytic spliceosome"/>
    <property type="evidence" value="ECO:0007669"/>
    <property type="project" value="TreeGrafter"/>
</dbReference>
<dbReference type="Pfam" id="PF00400">
    <property type="entry name" value="WD40"/>
    <property type="match status" value="6"/>
</dbReference>
<dbReference type="EMBL" id="JAEUBD010000095">
    <property type="protein sequence ID" value="KAH3677844.1"/>
    <property type="molecule type" value="Genomic_DNA"/>
</dbReference>
<dbReference type="Proteomes" id="UP000788993">
    <property type="component" value="Unassembled WGS sequence"/>
</dbReference>
<dbReference type="PROSITE" id="PS50082">
    <property type="entry name" value="WD_REPEATS_2"/>
    <property type="match status" value="4"/>
</dbReference>
<reference evidence="8" key="1">
    <citation type="journal article" date="2021" name="Open Biol.">
        <title>Shared evolutionary footprints suggest mitochondrial oxidative damage underlies multiple complex I losses in fungi.</title>
        <authorList>
            <person name="Schikora-Tamarit M.A."/>
            <person name="Marcet-Houben M."/>
            <person name="Nosek J."/>
            <person name="Gabaldon T."/>
        </authorList>
    </citation>
    <scope>NUCLEOTIDE SEQUENCE</scope>
    <source>
        <strain evidence="8">NCAIM Y.01608</strain>
    </source>
</reference>
<accession>A0A9P8PUX9</accession>
<organism evidence="8 9">
    <name type="scientific">Ogataea polymorpha</name>
    <dbReference type="NCBI Taxonomy" id="460523"/>
    <lineage>
        <taxon>Eukaryota</taxon>
        <taxon>Fungi</taxon>
        <taxon>Dikarya</taxon>
        <taxon>Ascomycota</taxon>
        <taxon>Saccharomycotina</taxon>
        <taxon>Pichiomycetes</taxon>
        <taxon>Pichiales</taxon>
        <taxon>Pichiaceae</taxon>
        <taxon>Ogataea</taxon>
    </lineage>
</organism>
<keyword evidence="2 7" id="KW-0677">Repeat</keyword>
<keyword evidence="9" id="KW-1185">Reference proteome</keyword>
<evidence type="ECO:0000256" key="7">
    <source>
        <dbReference type="RuleBase" id="RU369036"/>
    </source>
</evidence>
<keyword evidence="7" id="KW-0539">Nucleus</keyword>
<dbReference type="AlphaFoldDB" id="A0A9P8PUX9"/>
<dbReference type="GO" id="GO:0000398">
    <property type="term" value="P:mRNA splicing, via spliceosome"/>
    <property type="evidence" value="ECO:0007669"/>
    <property type="project" value="UniProtKB-UniRule"/>
</dbReference>
<evidence type="ECO:0000256" key="3">
    <source>
        <dbReference type="ARBA" id="ARBA00025726"/>
    </source>
</evidence>
<dbReference type="InterPro" id="IPR019775">
    <property type="entry name" value="WD40_repeat_CS"/>
</dbReference>
<dbReference type="InterPro" id="IPR015943">
    <property type="entry name" value="WD40/YVTN_repeat-like_dom_sf"/>
</dbReference>
<dbReference type="SUPFAM" id="SSF50978">
    <property type="entry name" value="WD40 repeat-like"/>
    <property type="match status" value="1"/>
</dbReference>
<reference evidence="8" key="2">
    <citation type="submission" date="2021-01" db="EMBL/GenBank/DDBJ databases">
        <authorList>
            <person name="Schikora-Tamarit M.A."/>
        </authorList>
    </citation>
    <scope>NUCLEOTIDE SEQUENCE</scope>
    <source>
        <strain evidence="8">NCAIM Y.01608</strain>
    </source>
</reference>
<feature type="repeat" description="WD" evidence="6">
    <location>
        <begin position="196"/>
        <end position="237"/>
    </location>
</feature>
<dbReference type="PANTHER" id="PTHR19923">
    <property type="entry name" value="WD40 REPEAT PROTEINPRL1/PRL2-RELATED"/>
    <property type="match status" value="1"/>
</dbReference>
<dbReference type="PROSITE" id="PS50294">
    <property type="entry name" value="WD_REPEATS_REGION"/>
    <property type="match status" value="4"/>
</dbReference>
<evidence type="ECO:0000256" key="2">
    <source>
        <dbReference type="ARBA" id="ARBA00022737"/>
    </source>
</evidence>
<gene>
    <name evidence="8" type="ORF">OGATHE_000498</name>
</gene>
<keyword evidence="1 6" id="KW-0853">WD repeat</keyword>
<protein>
    <recommendedName>
        <fullName evidence="4 7">Pre-mRNA-splicing factor PRP46</fullName>
    </recommendedName>
    <alternativeName>
        <fullName evidence="5 7">Pre-mRNA-processing protein 46</fullName>
    </alternativeName>
</protein>
<dbReference type="GO" id="GO:0071013">
    <property type="term" value="C:catalytic step 2 spliceosome"/>
    <property type="evidence" value="ECO:0007669"/>
    <property type="project" value="TreeGrafter"/>
</dbReference>
<proteinExistence type="inferred from homology"/>
<feature type="repeat" description="WD" evidence="6">
    <location>
        <begin position="112"/>
        <end position="153"/>
    </location>
</feature>
<evidence type="ECO:0000256" key="5">
    <source>
        <dbReference type="ARBA" id="ARBA00033071"/>
    </source>
</evidence>
<evidence type="ECO:0000256" key="4">
    <source>
        <dbReference type="ARBA" id="ARBA00026147"/>
    </source>
</evidence>
<evidence type="ECO:0000256" key="6">
    <source>
        <dbReference type="PROSITE-ProRule" id="PRU00221"/>
    </source>
</evidence>
<dbReference type="InterPro" id="IPR020472">
    <property type="entry name" value="WD40_PAC1"/>
</dbReference>
<comment type="subunit">
    <text evidence="7">Associated with the spliceosome.</text>
</comment>
<comment type="function">
    <text evidence="7">Involved in pre-mRNA splicing and required for cell cycle progression at G2/M.</text>
</comment>
<dbReference type="InterPro" id="IPR036322">
    <property type="entry name" value="WD40_repeat_dom_sf"/>
</dbReference>
<keyword evidence="7" id="KW-0747">Spliceosome</keyword>
<dbReference type="PANTHER" id="PTHR19923:SF0">
    <property type="entry name" value="PLEIOTROPIC REGULATOR 1"/>
    <property type="match status" value="1"/>
</dbReference>
<feature type="repeat" description="WD" evidence="6">
    <location>
        <begin position="238"/>
        <end position="279"/>
    </location>
</feature>
<comment type="similarity">
    <text evidence="3 7">Belongs to the WD repeat PRL1/PRL2 family.</text>
</comment>
<dbReference type="Gene3D" id="2.130.10.10">
    <property type="entry name" value="YVTN repeat-like/Quinoprotein amine dehydrogenase"/>
    <property type="match status" value="1"/>
</dbReference>
<dbReference type="PROSITE" id="PS00678">
    <property type="entry name" value="WD_REPEATS_1"/>
    <property type="match status" value="2"/>
</dbReference>
<keyword evidence="7" id="KW-0507">mRNA processing</keyword>
<keyword evidence="7" id="KW-0508">mRNA splicing</keyword>
<dbReference type="GO" id="GO:0000974">
    <property type="term" value="C:Prp19 complex"/>
    <property type="evidence" value="ECO:0007669"/>
    <property type="project" value="TreeGrafter"/>
</dbReference>
<evidence type="ECO:0000256" key="1">
    <source>
        <dbReference type="ARBA" id="ARBA00022574"/>
    </source>
</evidence>
<evidence type="ECO:0000313" key="8">
    <source>
        <dbReference type="EMBL" id="KAH3677844.1"/>
    </source>
</evidence>
<comment type="caution">
    <text evidence="8">The sequence shown here is derived from an EMBL/GenBank/DDBJ whole genome shotgun (WGS) entry which is preliminary data.</text>
</comment>
<feature type="repeat" description="WD" evidence="6">
    <location>
        <begin position="154"/>
        <end position="195"/>
    </location>
</feature>
<dbReference type="PRINTS" id="PR00320">
    <property type="entry name" value="GPROTEINBRPT"/>
</dbReference>
<dbReference type="InterPro" id="IPR045241">
    <property type="entry name" value="Prp46/PLRG1-like"/>
</dbReference>
<evidence type="ECO:0000313" key="9">
    <source>
        <dbReference type="Proteomes" id="UP000788993"/>
    </source>
</evidence>
<dbReference type="CDD" id="cd00200">
    <property type="entry name" value="WD40"/>
    <property type="match status" value="1"/>
</dbReference>
<sequence length="416" mass="46423">MTSSYREVQRLRDQLFPESIDIPLDGAYARTIKRNELGPFPLPKHIEAKLGQRSILDKLRNQPINSSSDSALVLANNVLTKEDLTNPALVPLFENKRHQKYHHSNWKLHKVLLGHTGQVTSVTFDPFNKYFVTGSADSTIKIWNLAASRLDLTLTGHIMAVRGLVVSDRHPYMFSCSEDKTVKCWDLEKNAVIRDYHGHLSSVYTIDLHPTLDLIVTAGRDSSVRVWDIRTKVAVYTFTGHKSSVNMVKARATNPQVISSSMDSTVKTWDLIAGKCDKTLTYHSKSVRSFALGSNDQQLVSASSDGIKKFQLPDCTYLQNLEFFDTNKISEGNTIINTLASNSDGVMFGGCDDGKFAFWDWESGEIFQKGQNVAVPGSLAGETGILCSKFDQSGLRLITGNVDKSIKIWRQMDEAV</sequence>
<dbReference type="InterPro" id="IPR001680">
    <property type="entry name" value="WD40_rpt"/>
</dbReference>
<dbReference type="SMART" id="SM00320">
    <property type="entry name" value="WD40"/>
    <property type="match status" value="7"/>
</dbReference>
<comment type="subcellular location">
    <subcellularLocation>
        <location evidence="7">Nucleus</location>
    </subcellularLocation>
</comment>